<dbReference type="Pfam" id="PF20518">
    <property type="entry name" value="Apc1_MidN"/>
    <property type="match status" value="1"/>
</dbReference>
<evidence type="ECO:0000313" key="11">
    <source>
        <dbReference type="RefSeq" id="XP_018021437.2"/>
    </source>
</evidence>
<dbReference type="KEGG" id="hazt:108677688"/>
<dbReference type="GO" id="GO:0051301">
    <property type="term" value="P:cell division"/>
    <property type="evidence" value="ECO:0007669"/>
    <property type="project" value="UniProtKB-KW"/>
</dbReference>
<gene>
    <name evidence="11" type="primary">LOC108677688</name>
</gene>
<evidence type="ECO:0000259" key="7">
    <source>
        <dbReference type="Pfam" id="PF12859"/>
    </source>
</evidence>
<dbReference type="GO" id="GO:0060090">
    <property type="term" value="F:molecular adaptor activity"/>
    <property type="evidence" value="ECO:0007669"/>
    <property type="project" value="TreeGrafter"/>
</dbReference>
<name>A0A8B7P6B2_HYAAZ</name>
<dbReference type="GeneID" id="108677688"/>
<evidence type="ECO:0000259" key="8">
    <source>
        <dbReference type="Pfam" id="PF20518"/>
    </source>
</evidence>
<evidence type="ECO:0000256" key="5">
    <source>
        <dbReference type="ARBA" id="ARBA00023306"/>
    </source>
</evidence>
<dbReference type="InterPro" id="IPR048971">
    <property type="entry name" value="Apc1_3rd"/>
</dbReference>
<dbReference type="GO" id="GO:0005680">
    <property type="term" value="C:anaphase-promoting complex"/>
    <property type="evidence" value="ECO:0007669"/>
    <property type="project" value="InterPro"/>
</dbReference>
<feature type="domain" description="Anaphase-promoting complex subunit 1 middle" evidence="8">
    <location>
        <begin position="700"/>
        <end position="1011"/>
    </location>
</feature>
<evidence type="ECO:0000256" key="1">
    <source>
        <dbReference type="ARBA" id="ARBA00010547"/>
    </source>
</evidence>
<proteinExistence type="inferred from homology"/>
<evidence type="ECO:0000256" key="6">
    <source>
        <dbReference type="SAM" id="MobiDB-lite"/>
    </source>
</evidence>
<dbReference type="RefSeq" id="XP_018021437.2">
    <property type="nucleotide sequence ID" value="XM_018165948.2"/>
</dbReference>
<keyword evidence="5" id="KW-0131">Cell cycle</keyword>
<dbReference type="InterPro" id="IPR049255">
    <property type="entry name" value="Apc1_N"/>
</dbReference>
<protein>
    <submittedName>
        <fullName evidence="11">Anaphase-promoting complex subunit 1-like</fullName>
    </submittedName>
</protein>
<dbReference type="CTD" id="32473"/>
<comment type="similarity">
    <text evidence="1">Belongs to the APC1 family.</text>
</comment>
<evidence type="ECO:0000259" key="9">
    <source>
        <dbReference type="Pfam" id="PF21282"/>
    </source>
</evidence>
<dbReference type="Gene3D" id="1.25.10.10">
    <property type="entry name" value="Leucine-rich Repeat Variant"/>
    <property type="match status" value="2"/>
</dbReference>
<dbReference type="PANTHER" id="PTHR12827:SF3">
    <property type="entry name" value="ANAPHASE-PROMOTING COMPLEX SUBUNIT 1"/>
    <property type="match status" value="1"/>
</dbReference>
<accession>A0A8B7P6B2</accession>
<dbReference type="Pfam" id="PF21282">
    <property type="entry name" value="APC1_3rd"/>
    <property type="match status" value="1"/>
</dbReference>
<feature type="domain" description="Anaphase-promoting complex subunit 1 N-terminal" evidence="7">
    <location>
        <begin position="5"/>
        <end position="141"/>
    </location>
</feature>
<dbReference type="PANTHER" id="PTHR12827">
    <property type="entry name" value="MEIOTIC CHECKPOINT REGULATOR TSG24 FAMILY MEMBER"/>
    <property type="match status" value="1"/>
</dbReference>
<evidence type="ECO:0000313" key="10">
    <source>
        <dbReference type="Proteomes" id="UP000694843"/>
    </source>
</evidence>
<dbReference type="OMA" id="YHATENQ"/>
<evidence type="ECO:0000256" key="2">
    <source>
        <dbReference type="ARBA" id="ARBA00022618"/>
    </source>
</evidence>
<feature type="domain" description="Anaphase-promoting complex subunit 1 beta-sandwich" evidence="9">
    <location>
        <begin position="1670"/>
        <end position="1760"/>
    </location>
</feature>
<dbReference type="GO" id="GO:0031145">
    <property type="term" value="P:anaphase-promoting complex-dependent catabolic process"/>
    <property type="evidence" value="ECO:0007669"/>
    <property type="project" value="TreeGrafter"/>
</dbReference>
<evidence type="ECO:0000256" key="4">
    <source>
        <dbReference type="ARBA" id="ARBA00022776"/>
    </source>
</evidence>
<reference evidence="11" key="1">
    <citation type="submission" date="2025-08" db="UniProtKB">
        <authorList>
            <consortium name="RefSeq"/>
        </authorList>
    </citation>
    <scope>IDENTIFICATION</scope>
    <source>
        <tissue evidence="11">Whole organism</tissue>
    </source>
</reference>
<dbReference type="GO" id="GO:0070979">
    <property type="term" value="P:protein K11-linked ubiquitination"/>
    <property type="evidence" value="ECO:0007669"/>
    <property type="project" value="TreeGrafter"/>
</dbReference>
<organism evidence="10 11">
    <name type="scientific">Hyalella azteca</name>
    <name type="common">Amphipod</name>
    <dbReference type="NCBI Taxonomy" id="294128"/>
    <lineage>
        <taxon>Eukaryota</taxon>
        <taxon>Metazoa</taxon>
        <taxon>Ecdysozoa</taxon>
        <taxon>Arthropoda</taxon>
        <taxon>Crustacea</taxon>
        <taxon>Multicrustacea</taxon>
        <taxon>Malacostraca</taxon>
        <taxon>Eumalacostraca</taxon>
        <taxon>Peracarida</taxon>
        <taxon>Amphipoda</taxon>
        <taxon>Senticaudata</taxon>
        <taxon>Talitrida</taxon>
        <taxon>Talitroidea</taxon>
        <taxon>Hyalellidae</taxon>
        <taxon>Hyalella</taxon>
    </lineage>
</organism>
<dbReference type="InterPro" id="IPR011989">
    <property type="entry name" value="ARM-like"/>
</dbReference>
<evidence type="ECO:0000256" key="3">
    <source>
        <dbReference type="ARBA" id="ARBA00022737"/>
    </source>
</evidence>
<feature type="region of interest" description="Disordered" evidence="6">
    <location>
        <begin position="390"/>
        <end position="423"/>
    </location>
</feature>
<dbReference type="InterPro" id="IPR024990">
    <property type="entry name" value="Apc1"/>
</dbReference>
<dbReference type="Proteomes" id="UP000694843">
    <property type="component" value="Unplaced"/>
</dbReference>
<keyword evidence="10" id="KW-1185">Reference proteome</keyword>
<sequence>MEEWWTVVEHEGREEELYICHHTVVWSRGQPAESSSNNVDGEVEGDGGRSVVCTLTVESKIKQALFTTFYTFPDQPAMLGEPVIDHPTGSSIYSLCVLEQEYLTIYTEAGEEFTISLPFAVEKIWSIWYGLLLQRKIGSSEPDPPHPLIFSLMHPLEEITPINQKTGLSNSQLPSYGTDVQQSIILTSIHPSIAITHSGKHNSVSVWRARRCNMEENAAMVHNCSFTEDKSGQDQSNTPYVKGGLPIPIMSNVGMSPAPLLHFTPSRSFTLNHTSLNFTPLQQSQSNFTPSQFPSSHFTPTQFTSSHFTPAAALHFTPRALSPHNSSYRCHPHNSSHRCLPLLSSPAITPLARPSPLYGTVKTPVNARLRSVFTAADHLTPKQHKSLLARTSSPSYLSQHARLGPTPSPRTPRSTLSCAPNPSALNESMGEMDPLIPDLCFELLWTDQTAVKPRSAFLSEDCVGQRYLCLLLKDSLRVIKYEHTNDLTSLVFGSCSSITAKDATPIISLSMILVIDDADYLCLYSGTVHVCRINVTQSSLPLNTTLFKDFSSLNISSSQLISPAATPLRRSSLLPSKRTAPLLEKLTFSPVVSDKPSVRFFDCEPTGTSISNSLVVSLQDPALHRVTIKLSNGLMHRITLPDLFSSSLVSRVLQAFKHVLPRDMSLLLIARWYSTRNSPGSGDFSAQGEWSLFSRTLLSLIGYDTDKLQASWPLEPPGCHSPTAVQKKVKTTENGCDKDWEHLLSSQYHRQNSANMSEVLNLGWVGSIPDDACTMDNNGLNISSPLFSHMPAIFFALHLLYEELKCCMLYWELCALLLPCLSQLAADLRASSYLYHYWRDFPTICCPEGPSLHLSEKSRTLLPVPSYFSETPPSFLAHVMKIMKGEHVEPFPYIPEICPLIRSVLLIYCVSADGCQRDKFSLDKYLRKIFPSSRNSFDPHRYLSFELSRNSMTIHEKIVLLTDNLGLSNLDIQLLAPGLSLLLINSQHQCRANPPISWNGSTYRLINRPDMVLHDQQAADHNEFLFKLSQDAYAAPAQFDGFKSPLGNDTSLDSKEVEESYKLDGMDSLDWAVLRLRWPADKRVKDVRHMLNSATPVLIDIKQRLEVSDHEFQEEQERYLISLSVRTMALPIGRGMFTLSTHTPIITETLVIPPLCLTGKAPPRGATIDLSNAEVPPNMNLWPLFHNGVAAALKIHPSSEGIDTSWILFNRPKTGTDATEHAGFLLGLGLCGHIRNLSTVGLHEYLSRAHELTSVGLLLGLAASRRGSCHAATTKLLSIHLECLLPPTCTELDIHHTVQVAAIMGIGILYQGSGHRHMAEVLLREIGRPPGPEMENSNDRESYSLAAGLGLGLVMFGKGAEPNQFADLDIAGQLYHYIEGGYQKPMSGPTRDKYKSPCYQIKEGKRVNIDVTSPGATLALGMIYFASGNQAVAQWMQAPGTNFLLEQIRPDFLLLRIVSWGLIMWRQVVPSVEWVESNIPNLVLKRIAALEENHVEDPQVDYETMYQAFFNLIAGSCFVLGLKFAGTANDAAFQVLYKYTTLLIRYSKNNTIAIISGKSSVESCLCCCLLSLSLLMAGTGDLEVLRLIKLLRERVGPHINASVEYGSHLAVHMALGFLFLGGGRFCVASDNMSVAALLIACYPKLPQHSWDNRYHLQAFRHLYMLACEPRLLMPIDINSGRLCLANVTLKMRGCANYEEFSYDDTAPLMLPPLSKLSEVVIENNSANSRFWPLRFTRESHTWSVLEALIRGGYGVSLKLREGEAPYTPGTCGTNLEDQPRVGDMALLKPDKCFLLRDQPVPWIAQSRELIGIEGDRASQLLRVLLGSGNDDTDTSDTSGNKDRTKAPRWPCEQALHQLRTTIVYDHLALGKPEAIASWITVIQGVKKIAQLSQNCGLLVWQVKLIHTVANFLVLLNKREAGRKFGVACGASAPSYRSERVQRALCPRSVVVETHVDDEVKLSVADSVTAANVSIAGASVFNSNLATLASQSSNADGSYGVVCAPPDVNKKEVLHNYENNSQATPHISVTGLPGSSNSCLRTVHAVPGFSASLGTNMPVSPDPRASCSATVRNFSDPGALDHEMAQVPPASSTPPAQLVSPTPRQLVSPHQAISLRCRLAELFDTWAGDVAPQLLQYLQQQQRGAPYSAKAALTFLLYDVPPPAALTPVLRAKSGSKLAVARSLHRLGVSPAIIQAVIAAQQEY</sequence>
<dbReference type="InterPro" id="IPR046794">
    <property type="entry name" value="Apc1_MidN"/>
</dbReference>
<dbReference type="Pfam" id="PF12859">
    <property type="entry name" value="ANAPC1"/>
    <property type="match status" value="1"/>
</dbReference>
<dbReference type="OrthoDB" id="26401at2759"/>
<dbReference type="GO" id="GO:0007091">
    <property type="term" value="P:metaphase/anaphase transition of mitotic cell cycle"/>
    <property type="evidence" value="ECO:0007669"/>
    <property type="project" value="TreeGrafter"/>
</dbReference>
<keyword evidence="3" id="KW-0677">Repeat</keyword>
<keyword evidence="2" id="KW-0132">Cell division</keyword>
<keyword evidence="4" id="KW-0498">Mitosis</keyword>